<dbReference type="Proteomes" id="UP001139226">
    <property type="component" value="Unassembled WGS sequence"/>
</dbReference>
<proteinExistence type="predicted"/>
<organism evidence="2 3">
    <name type="scientific">Christiangramia lutea</name>
    <dbReference type="NCBI Taxonomy" id="1607951"/>
    <lineage>
        <taxon>Bacteria</taxon>
        <taxon>Pseudomonadati</taxon>
        <taxon>Bacteroidota</taxon>
        <taxon>Flavobacteriia</taxon>
        <taxon>Flavobacteriales</taxon>
        <taxon>Flavobacteriaceae</taxon>
        <taxon>Christiangramia</taxon>
    </lineage>
</organism>
<evidence type="ECO:0000256" key="1">
    <source>
        <dbReference type="SAM" id="Phobius"/>
    </source>
</evidence>
<gene>
    <name evidence="2" type="ORF">ML462_01300</name>
</gene>
<comment type="caution">
    <text evidence="2">The sequence shown here is derived from an EMBL/GenBank/DDBJ whole genome shotgun (WGS) entry which is preliminary data.</text>
</comment>
<keyword evidence="3" id="KW-1185">Reference proteome</keyword>
<keyword evidence="1" id="KW-1133">Transmembrane helix</keyword>
<keyword evidence="1" id="KW-0472">Membrane</keyword>
<dbReference type="AlphaFoldDB" id="A0A9X1V0G1"/>
<name>A0A9X1V0G1_9FLAO</name>
<dbReference type="RefSeq" id="WP_240711923.1">
    <property type="nucleotide sequence ID" value="NZ_JAKVTV010000001.1"/>
</dbReference>
<reference evidence="2" key="1">
    <citation type="submission" date="2022-03" db="EMBL/GenBank/DDBJ databases">
        <title>Gramella crocea sp. nov., isolated from activated sludge of a seafood processing plant.</title>
        <authorList>
            <person name="Zhang X."/>
        </authorList>
    </citation>
    <scope>NUCLEOTIDE SEQUENCE</scope>
    <source>
        <strain evidence="2">YJ019</strain>
    </source>
</reference>
<protein>
    <submittedName>
        <fullName evidence="2">Uncharacterized protein</fullName>
    </submittedName>
</protein>
<feature type="transmembrane region" description="Helical" evidence="1">
    <location>
        <begin position="54"/>
        <end position="74"/>
    </location>
</feature>
<evidence type="ECO:0000313" key="2">
    <source>
        <dbReference type="EMBL" id="MCH4821794.1"/>
    </source>
</evidence>
<sequence>MKFKAIISQRSFWKSVFWLGLSFLILYNVITIFFEYGEFAFTRFIAERTRDGKLLRFIIGQLLASFLYGFILAFGQFRGKEKKD</sequence>
<feature type="transmembrane region" description="Helical" evidence="1">
    <location>
        <begin position="12"/>
        <end position="34"/>
    </location>
</feature>
<keyword evidence="1" id="KW-0812">Transmembrane</keyword>
<dbReference type="EMBL" id="JAKVTV010000001">
    <property type="protein sequence ID" value="MCH4821794.1"/>
    <property type="molecule type" value="Genomic_DNA"/>
</dbReference>
<evidence type="ECO:0000313" key="3">
    <source>
        <dbReference type="Proteomes" id="UP001139226"/>
    </source>
</evidence>
<accession>A0A9X1V0G1</accession>